<dbReference type="Pfam" id="PF00005">
    <property type="entry name" value="ABC_tran"/>
    <property type="match status" value="1"/>
</dbReference>
<dbReference type="EMBL" id="BONQ01000029">
    <property type="protein sequence ID" value="GIG43968.1"/>
    <property type="molecule type" value="Genomic_DNA"/>
</dbReference>
<gene>
    <name evidence="5" type="ORF">Dsi01nite_020090</name>
</gene>
<keyword evidence="2" id="KW-0067">ATP-binding</keyword>
<evidence type="ECO:0000313" key="6">
    <source>
        <dbReference type="Proteomes" id="UP000660611"/>
    </source>
</evidence>
<keyword evidence="1" id="KW-0547">Nucleotide-binding</keyword>
<feature type="transmembrane region" description="Helical" evidence="3">
    <location>
        <begin position="67"/>
        <end position="86"/>
    </location>
</feature>
<dbReference type="InterPro" id="IPR003593">
    <property type="entry name" value="AAA+_ATPase"/>
</dbReference>
<protein>
    <submittedName>
        <fullName evidence="5">Multidrug ABC transporter permease</fullName>
    </submittedName>
</protein>
<evidence type="ECO:0000313" key="5">
    <source>
        <dbReference type="EMBL" id="GIG43968.1"/>
    </source>
</evidence>
<dbReference type="RefSeq" id="WP_203845817.1">
    <property type="nucleotide sequence ID" value="NZ_BAAAVW010000006.1"/>
</dbReference>
<dbReference type="GO" id="GO:0005524">
    <property type="term" value="F:ATP binding"/>
    <property type="evidence" value="ECO:0007669"/>
    <property type="project" value="UniProtKB-KW"/>
</dbReference>
<comment type="caution">
    <text evidence="5">The sequence shown here is derived from an EMBL/GenBank/DDBJ whole genome shotgun (WGS) entry which is preliminary data.</text>
</comment>
<dbReference type="SUPFAM" id="SSF52540">
    <property type="entry name" value="P-loop containing nucleoside triphosphate hydrolases"/>
    <property type="match status" value="1"/>
</dbReference>
<dbReference type="GO" id="GO:0016887">
    <property type="term" value="F:ATP hydrolysis activity"/>
    <property type="evidence" value="ECO:0007669"/>
    <property type="project" value="InterPro"/>
</dbReference>
<evidence type="ECO:0000256" key="2">
    <source>
        <dbReference type="ARBA" id="ARBA00022840"/>
    </source>
</evidence>
<feature type="transmembrane region" description="Helical" evidence="3">
    <location>
        <begin position="263"/>
        <end position="282"/>
    </location>
</feature>
<keyword evidence="3" id="KW-0812">Transmembrane</keyword>
<name>A0A919PL05_9ACTN</name>
<evidence type="ECO:0000256" key="3">
    <source>
        <dbReference type="SAM" id="Phobius"/>
    </source>
</evidence>
<dbReference type="PANTHER" id="PTHR43394:SF1">
    <property type="entry name" value="ATP-BINDING CASSETTE SUB-FAMILY B MEMBER 10, MITOCHONDRIAL"/>
    <property type="match status" value="1"/>
</dbReference>
<dbReference type="AlphaFoldDB" id="A0A919PL05"/>
<feature type="transmembrane region" description="Helical" evidence="3">
    <location>
        <begin position="39"/>
        <end position="60"/>
    </location>
</feature>
<dbReference type="InterPro" id="IPR039421">
    <property type="entry name" value="Type_1_exporter"/>
</dbReference>
<keyword evidence="3" id="KW-1133">Transmembrane helix</keyword>
<feature type="transmembrane region" description="Helical" evidence="3">
    <location>
        <begin position="288"/>
        <end position="310"/>
    </location>
</feature>
<keyword evidence="6" id="KW-1185">Reference proteome</keyword>
<dbReference type="GO" id="GO:0015421">
    <property type="term" value="F:ABC-type oligopeptide transporter activity"/>
    <property type="evidence" value="ECO:0007669"/>
    <property type="project" value="TreeGrafter"/>
</dbReference>
<dbReference type="InterPro" id="IPR017871">
    <property type="entry name" value="ABC_transporter-like_CS"/>
</dbReference>
<dbReference type="SMART" id="SM00382">
    <property type="entry name" value="AAA"/>
    <property type="match status" value="1"/>
</dbReference>
<dbReference type="PROSITE" id="PS50893">
    <property type="entry name" value="ABC_TRANSPORTER_2"/>
    <property type="match status" value="1"/>
</dbReference>
<dbReference type="Proteomes" id="UP000660611">
    <property type="component" value="Unassembled WGS sequence"/>
</dbReference>
<reference evidence="5" key="1">
    <citation type="submission" date="2021-01" db="EMBL/GenBank/DDBJ databases">
        <title>Whole genome shotgun sequence of Dactylosporangium siamense NBRC 106093.</title>
        <authorList>
            <person name="Komaki H."/>
            <person name="Tamura T."/>
        </authorList>
    </citation>
    <scope>NUCLEOTIDE SEQUENCE</scope>
    <source>
        <strain evidence="5">NBRC 106093</strain>
    </source>
</reference>
<dbReference type="InterPro" id="IPR003439">
    <property type="entry name" value="ABC_transporter-like_ATP-bd"/>
</dbReference>
<evidence type="ECO:0000259" key="4">
    <source>
        <dbReference type="PROSITE" id="PS50893"/>
    </source>
</evidence>
<feature type="domain" description="ABC transporter" evidence="4">
    <location>
        <begin position="354"/>
        <end position="594"/>
    </location>
</feature>
<dbReference type="PANTHER" id="PTHR43394">
    <property type="entry name" value="ATP-DEPENDENT PERMEASE MDL1, MITOCHONDRIAL"/>
    <property type="match status" value="1"/>
</dbReference>
<accession>A0A919PL05</accession>
<organism evidence="5 6">
    <name type="scientific">Dactylosporangium siamense</name>
    <dbReference type="NCBI Taxonomy" id="685454"/>
    <lineage>
        <taxon>Bacteria</taxon>
        <taxon>Bacillati</taxon>
        <taxon>Actinomycetota</taxon>
        <taxon>Actinomycetes</taxon>
        <taxon>Micromonosporales</taxon>
        <taxon>Micromonosporaceae</taxon>
        <taxon>Dactylosporangium</taxon>
    </lineage>
</organism>
<feature type="transmembrane region" description="Helical" evidence="3">
    <location>
        <begin position="158"/>
        <end position="187"/>
    </location>
</feature>
<evidence type="ECO:0000256" key="1">
    <source>
        <dbReference type="ARBA" id="ARBA00022741"/>
    </source>
</evidence>
<proteinExistence type="predicted"/>
<dbReference type="Gene3D" id="3.40.50.300">
    <property type="entry name" value="P-loop containing nucleotide triphosphate hydrolases"/>
    <property type="match status" value="1"/>
</dbReference>
<dbReference type="InterPro" id="IPR027417">
    <property type="entry name" value="P-loop_NTPase"/>
</dbReference>
<sequence>MTRPDEGATGRRGPSWWPAVVAVGRASPGLAAVAVSTTLLSASVPALFIILSGTAVGLLARRDDGSAGSLGLVVAAMAVVLALSQLSGMVRSDVLEALARRMDIVLRRRLIEAVARPVGLGHLEDPRLQGRIATAHGLANRLGGPAGGLLGVTGRIQVLLTAVGCVALLAWVDPVLAAGSGALHLVVGRGLRDNYRQLLQQLHLDPGALRRGHYLRDLLLRPGAEKETRVFGLGRWLLGLHHTEWLRVSTAAWQGRRIAWWKIAAGAVLLGAGQAAGIAVLADGWQDGAVSLAALVVGVQAGIGLLRFAAVTEWDRLAHIGWDAVDALVEVEDATRPAGPTGDRDPGAAPVREIVLRDVSFSYPDGTQVLHGVSMTIPAGGSLAIVGRNGAGKSTLLKLLLRSHEPTSGEILVDGVPLRELDPQRWRSRLATMTQDFVRLPLTVRENVAGPGRATDARTLAAVAAQADLDTVLADLPHGWDTVLSPQLAGGTDLSGGQWQKVALARGLHALRTGATVLALDEPTANLDIEAERAVYDAIIDATREHTLLLVSHRFATVRRVDRIVVLDGGRIVETGDHATLIQQGGLYAQMFDAQAAVVR</sequence>
<dbReference type="PROSITE" id="PS00211">
    <property type="entry name" value="ABC_TRANSPORTER_1"/>
    <property type="match status" value="1"/>
</dbReference>
<keyword evidence="3" id="KW-0472">Membrane</keyword>